<dbReference type="InterPro" id="IPR054255">
    <property type="entry name" value="DUF6986"/>
</dbReference>
<dbReference type="PANTHER" id="PTHR32308:SF10">
    <property type="entry name" value="CITRATE LYASE SUBUNIT BETA"/>
    <property type="match status" value="1"/>
</dbReference>
<dbReference type="InterPro" id="IPR015813">
    <property type="entry name" value="Pyrv/PenolPyrv_kinase-like_dom"/>
</dbReference>
<evidence type="ECO:0000256" key="2">
    <source>
        <dbReference type="ARBA" id="ARBA00022723"/>
    </source>
</evidence>
<name>A0A1W2LYU0_9PSEU</name>
<accession>A0A1W2LYU0</accession>
<protein>
    <submittedName>
        <fullName evidence="4">Aldolase</fullName>
    </submittedName>
</protein>
<comment type="caution">
    <text evidence="4">The sequence shown here is derived from an EMBL/GenBank/DDBJ whole genome shotgun (WGS) entry which is preliminary data.</text>
</comment>
<dbReference type="PANTHER" id="PTHR32308">
    <property type="entry name" value="LYASE BETA SUBUNIT, PUTATIVE (AFU_ORTHOLOGUE AFUA_4G13030)-RELATED"/>
    <property type="match status" value="1"/>
</dbReference>
<dbReference type="EMBL" id="LQMT02000010">
    <property type="protein sequence ID" value="ONF72394.1"/>
    <property type="molecule type" value="Genomic_DNA"/>
</dbReference>
<evidence type="ECO:0000313" key="4">
    <source>
        <dbReference type="EMBL" id="ONF72394.1"/>
    </source>
</evidence>
<dbReference type="OrthoDB" id="9808769at2"/>
<dbReference type="Proteomes" id="UP000076660">
    <property type="component" value="Unassembled WGS sequence"/>
</dbReference>
<evidence type="ECO:0000256" key="1">
    <source>
        <dbReference type="ARBA" id="ARBA00001946"/>
    </source>
</evidence>
<evidence type="ECO:0000313" key="5">
    <source>
        <dbReference type="Proteomes" id="UP000076660"/>
    </source>
</evidence>
<keyword evidence="3" id="KW-0460">Magnesium</keyword>
<dbReference type="RefSeq" id="WP_063272966.1">
    <property type="nucleotide sequence ID" value="NZ_LQMT02000010.1"/>
</dbReference>
<organism evidence="4 5">
    <name type="scientific">Amycolatopsis keratiniphila subsp. keratiniphila</name>
    <dbReference type="NCBI Taxonomy" id="227715"/>
    <lineage>
        <taxon>Bacteria</taxon>
        <taxon>Bacillati</taxon>
        <taxon>Actinomycetota</taxon>
        <taxon>Actinomycetes</taxon>
        <taxon>Pseudonocardiales</taxon>
        <taxon>Pseudonocardiaceae</taxon>
        <taxon>Amycolatopsis</taxon>
        <taxon>Amycolatopsis japonica group</taxon>
    </lineage>
</organism>
<dbReference type="GO" id="GO:0006107">
    <property type="term" value="P:oxaloacetate metabolic process"/>
    <property type="evidence" value="ECO:0007669"/>
    <property type="project" value="TreeGrafter"/>
</dbReference>
<gene>
    <name evidence="4" type="ORF">AVR91_0209280</name>
</gene>
<proteinExistence type="predicted"/>
<dbReference type="InterPro" id="IPR040442">
    <property type="entry name" value="Pyrv_kinase-like_dom_sf"/>
</dbReference>
<dbReference type="SUPFAM" id="SSF51621">
    <property type="entry name" value="Phosphoenolpyruvate/pyruvate domain"/>
    <property type="match status" value="1"/>
</dbReference>
<dbReference type="Gene3D" id="3.20.20.60">
    <property type="entry name" value="Phosphoenolpyruvate-binding domains"/>
    <property type="match status" value="1"/>
</dbReference>
<comment type="cofactor">
    <cofactor evidence="1">
        <name>Mg(2+)</name>
        <dbReference type="ChEBI" id="CHEBI:18420"/>
    </cofactor>
</comment>
<keyword evidence="2" id="KW-0479">Metal-binding</keyword>
<evidence type="ECO:0000256" key="3">
    <source>
        <dbReference type="ARBA" id="ARBA00022842"/>
    </source>
</evidence>
<sequence length="398" mass="43048">MGNGRLTEDVYTAADARLAEADARVAAKYPGEPPGRQPVHTVYVPASQYKTRLVADWGKQALRVFGEHADQLGLDADIADRVRTKLLTEPIEDLRIDFEDGLGRPGDDEEDAIALAAGRTLAVTGGTPFVGIRFKSFEAGTRRRGIRTLDLFLAGLLESGPLPDGFVVTLPKVTAVEQVEVAADVMERLESAYGLAEGSLRFEVQIETAQSIVDIDGTVAVPRIIDAARGRCSGLHYGTYDYSAGLGISAEYQSMEHPAADFAKQLMQVSAAGTGVRLSDGSTNKLPVGDAILPAWREHLRLVRRSLERGFYQGWDLHPHQLPTRFAATYAFFREGFPAALGRLRDYADQTGRGVLDEPATAQALASFLLRGLDCGAVDAGELSFSHAELDGYARRTA</sequence>
<dbReference type="Pfam" id="PF22484">
    <property type="entry name" value="DUF6986"/>
    <property type="match status" value="1"/>
</dbReference>
<dbReference type="AlphaFoldDB" id="A0A1W2LYU0"/>
<dbReference type="GO" id="GO:0000287">
    <property type="term" value="F:magnesium ion binding"/>
    <property type="evidence" value="ECO:0007669"/>
    <property type="project" value="TreeGrafter"/>
</dbReference>
<dbReference type="GO" id="GO:0003824">
    <property type="term" value="F:catalytic activity"/>
    <property type="evidence" value="ECO:0007669"/>
    <property type="project" value="InterPro"/>
</dbReference>
<reference evidence="4 5" key="1">
    <citation type="submission" date="2016-12" db="EMBL/GenBank/DDBJ databases">
        <title>Amycolatopsis keratiniphila subsp. keratiniphila genome sequencing and assembly.</title>
        <authorList>
            <person name="Mayilraj S."/>
            <person name="Kaur N."/>
        </authorList>
    </citation>
    <scope>NUCLEOTIDE SEQUENCE [LARGE SCALE GENOMIC DNA]</scope>
    <source>
        <strain evidence="4 5">DSM 44409</strain>
    </source>
</reference>